<gene>
    <name evidence="3" type="ORF">KB893_017985</name>
    <name evidence="2" type="ORF">KB893_14630</name>
</gene>
<reference evidence="3 4" key="1">
    <citation type="journal article" date="2021" name="Microbiol. Resour. Announc.">
        <title>Draft Genome Sequence of Coralloluteibacterium stylophorae LMG 29479T.</title>
        <authorList>
            <person name="Karlyshev A.V."/>
            <person name="Kudryashova E.B."/>
            <person name="Ariskina E.V."/>
            <person name="Conroy A.P."/>
            <person name="Abidueva E.Y."/>
        </authorList>
    </citation>
    <scope>NUCLEOTIDE SEQUENCE [LARGE SCALE GENOMIC DNA]</scope>
    <source>
        <strain evidence="3 4">LMG 29479</strain>
    </source>
</reference>
<dbReference type="InterPro" id="IPR021719">
    <property type="entry name" value="Prot_inh_I78"/>
</dbReference>
<dbReference type="Pfam" id="PF11720">
    <property type="entry name" value="Inhibitor_I78"/>
    <property type="match status" value="1"/>
</dbReference>
<name>A0A8J8AYS5_9GAMM</name>
<proteinExistence type="predicted"/>
<evidence type="ECO:0000313" key="4">
    <source>
        <dbReference type="Proteomes" id="UP000675747"/>
    </source>
</evidence>
<feature type="compositionally biased region" description="Polar residues" evidence="1">
    <location>
        <begin position="1"/>
        <end position="13"/>
    </location>
</feature>
<dbReference type="EMBL" id="JAGQFT020000020">
    <property type="protein sequence ID" value="MBS7459023.1"/>
    <property type="molecule type" value="Genomic_DNA"/>
</dbReference>
<evidence type="ECO:0000313" key="3">
    <source>
        <dbReference type="EMBL" id="MBS7459023.1"/>
    </source>
</evidence>
<sequence length="113" mass="11338">MTTPDITAPNSTISDSDGPAAPAESSPPADAAAVDPGAAAPLPGDTGSCDANPVQELVGRVADDSVLEQARTTANADTARILHPGQAVTMEYNGARLNLQVDDDGVIQAVRCG</sequence>
<reference evidence="2" key="2">
    <citation type="submission" date="2021-04" db="EMBL/GenBank/DDBJ databases">
        <authorList>
            <person name="Karlyshev A.V."/>
        </authorList>
    </citation>
    <scope>NUCLEOTIDE SEQUENCE</scope>
    <source>
        <strain evidence="2">LMG 29479</strain>
    </source>
</reference>
<dbReference type="Proteomes" id="UP000675747">
    <property type="component" value="Unassembled WGS sequence"/>
</dbReference>
<dbReference type="EMBL" id="JAGQFT010000170">
    <property type="protein sequence ID" value="MBR0563737.1"/>
    <property type="molecule type" value="Genomic_DNA"/>
</dbReference>
<feature type="region of interest" description="Disordered" evidence="1">
    <location>
        <begin position="1"/>
        <end position="52"/>
    </location>
</feature>
<protein>
    <submittedName>
        <fullName evidence="2">Elastase inhibitor AFLEI Flags</fullName>
    </submittedName>
</protein>
<dbReference type="AlphaFoldDB" id="A0A8J8AYS5"/>
<feature type="compositionally biased region" description="Low complexity" evidence="1">
    <location>
        <begin position="14"/>
        <end position="45"/>
    </location>
</feature>
<accession>A0A8J8AYS5</accession>
<evidence type="ECO:0000256" key="1">
    <source>
        <dbReference type="SAM" id="MobiDB-lite"/>
    </source>
</evidence>
<dbReference type="PANTHER" id="PTHR39600">
    <property type="entry name" value="PEPTIDASE INHIBITOR I78 FAMILY PROTEIN"/>
    <property type="match status" value="1"/>
</dbReference>
<organism evidence="2">
    <name type="scientific">Coralloluteibacterium stylophorae</name>
    <dbReference type="NCBI Taxonomy" id="1776034"/>
    <lineage>
        <taxon>Bacteria</taxon>
        <taxon>Pseudomonadati</taxon>
        <taxon>Pseudomonadota</taxon>
        <taxon>Gammaproteobacteria</taxon>
        <taxon>Lysobacterales</taxon>
        <taxon>Lysobacteraceae</taxon>
        <taxon>Coralloluteibacterium</taxon>
    </lineage>
</organism>
<dbReference type="Gene3D" id="3.30.10.10">
    <property type="entry name" value="Trypsin Inhibitor V, subunit A"/>
    <property type="match status" value="1"/>
</dbReference>
<comment type="caution">
    <text evidence="2">The sequence shown here is derived from an EMBL/GenBank/DDBJ whole genome shotgun (WGS) entry which is preliminary data.</text>
</comment>
<evidence type="ECO:0000313" key="2">
    <source>
        <dbReference type="EMBL" id="MBR0563737.1"/>
    </source>
</evidence>
<keyword evidence="4" id="KW-1185">Reference proteome</keyword>
<dbReference type="PANTHER" id="PTHR39600:SF1">
    <property type="entry name" value="PEPTIDASE INHIBITOR I78 FAMILY PROTEIN"/>
    <property type="match status" value="1"/>
</dbReference>